<dbReference type="SUPFAM" id="SSF88713">
    <property type="entry name" value="Glycoside hydrolase/deacetylase"/>
    <property type="match status" value="1"/>
</dbReference>
<evidence type="ECO:0000313" key="3">
    <source>
        <dbReference type="Proteomes" id="UP000237350"/>
    </source>
</evidence>
<comment type="caution">
    <text evidence="2">The sequence shown here is derived from an EMBL/GenBank/DDBJ whole genome shotgun (WGS) entry which is preliminary data.</text>
</comment>
<proteinExistence type="predicted"/>
<gene>
    <name evidence="2" type="ORF">AU468_13510</name>
</gene>
<dbReference type="GO" id="GO:0005975">
    <property type="term" value="P:carbohydrate metabolic process"/>
    <property type="evidence" value="ECO:0007669"/>
    <property type="project" value="InterPro"/>
</dbReference>
<dbReference type="AlphaFoldDB" id="A0A2S4JFM9"/>
<dbReference type="Proteomes" id="UP000237350">
    <property type="component" value="Unassembled WGS sequence"/>
</dbReference>
<reference evidence="3" key="1">
    <citation type="submission" date="2015-12" db="EMBL/GenBank/DDBJ databases">
        <authorList>
            <person name="Lodha T.D."/>
            <person name="Chintalapati S."/>
            <person name="Chintalapati V.R."/>
            <person name="Sravanthi T."/>
        </authorList>
    </citation>
    <scope>NUCLEOTIDE SEQUENCE [LARGE SCALE GENOMIC DNA]</scope>
    <source>
        <strain evidence="3">JC133</strain>
    </source>
</reference>
<accession>A0A2S4JFM9</accession>
<organism evidence="2 3">
    <name type="scientific">Alkalispirochaeta sphaeroplastigenens</name>
    <dbReference type="NCBI Taxonomy" id="1187066"/>
    <lineage>
        <taxon>Bacteria</taxon>
        <taxon>Pseudomonadati</taxon>
        <taxon>Spirochaetota</taxon>
        <taxon>Spirochaetia</taxon>
        <taxon>Spirochaetales</taxon>
        <taxon>Spirochaetaceae</taxon>
        <taxon>Alkalispirochaeta</taxon>
    </lineage>
</organism>
<evidence type="ECO:0000259" key="1">
    <source>
        <dbReference type="Pfam" id="PF23019"/>
    </source>
</evidence>
<protein>
    <recommendedName>
        <fullName evidence="1">DUF7033 domain-containing protein</fullName>
    </recommendedName>
</protein>
<dbReference type="InterPro" id="IPR011330">
    <property type="entry name" value="Glyco_hydro/deAcase_b/a-brl"/>
</dbReference>
<dbReference type="InterPro" id="IPR054297">
    <property type="entry name" value="DUF7033"/>
</dbReference>
<dbReference type="Gene3D" id="3.20.20.370">
    <property type="entry name" value="Glycoside hydrolase/deacetylase"/>
    <property type="match status" value="1"/>
</dbReference>
<name>A0A2S4JFM9_9SPIO</name>
<dbReference type="CDD" id="cd10931">
    <property type="entry name" value="CE4_u7"/>
    <property type="match status" value="1"/>
</dbReference>
<dbReference type="EMBL" id="LPWH01000123">
    <property type="protein sequence ID" value="POQ98367.1"/>
    <property type="molecule type" value="Genomic_DNA"/>
</dbReference>
<dbReference type="Pfam" id="PF23019">
    <property type="entry name" value="DUF7033"/>
    <property type="match status" value="1"/>
</dbReference>
<sequence>MLTVHIPETCRGEIEYVLGVVFTEWLGVPFRVVVGAYEGIEIEREGAVLSLDASFFRGAAGAWLEDASMPVFPLGSLELTDVPAEIVRRLRERVPEQPGVIPVLYGEPRVVIPGAGDDGGEQGGRRVRCDVDIFGSIFFMLSRYEEVVVPDRDEHDRFPATASVALKAGFLERPIVNEYVELLWAMLSYLWPGLQRRKREFRMLVSHDVDVPFEDAFRPPYWALRRTAGDVFKRRDPVAAVEQLRRWNRVRKGHLAEDRNNTFDFIMSESEKRGLTSAFYFIPKGSSDQIIRYDVDHPILQDLLKRISERGHEIGYHASYETFQDEDMTVQEVEYLRGALEKAKIQQEVKGGRQHYLRWQTPNTFRNWEAASMTYETTLGFADHAGFRCGTCWEFPVYDVVKRRDLKLVERPLVAMECSITSARYRGLGYGEWAYSVFAALKERCRLYSGDFALLWHNNELVADEQRQFYLSTLDSQ</sequence>
<feature type="domain" description="DUF7033" evidence="1">
    <location>
        <begin position="130"/>
        <end position="214"/>
    </location>
</feature>
<evidence type="ECO:0000313" key="2">
    <source>
        <dbReference type="EMBL" id="POQ98367.1"/>
    </source>
</evidence>
<keyword evidence="3" id="KW-1185">Reference proteome</keyword>